<dbReference type="AlphaFoldDB" id="A0A8A1M8C3"/>
<gene>
    <name evidence="1" type="ORF">I7I51_03685</name>
</gene>
<evidence type="ECO:0000313" key="1">
    <source>
        <dbReference type="EMBL" id="QSS61510.1"/>
    </source>
</evidence>
<proteinExistence type="predicted"/>
<evidence type="ECO:0000313" key="2">
    <source>
        <dbReference type="Proteomes" id="UP000663671"/>
    </source>
</evidence>
<dbReference type="Proteomes" id="UP000663671">
    <property type="component" value="Chromosome 5"/>
</dbReference>
<dbReference type="EMBL" id="CP069111">
    <property type="protein sequence ID" value="QSS61510.1"/>
    <property type="molecule type" value="Genomic_DNA"/>
</dbReference>
<sequence>MSQRILSNLDALVTETFQFHCDGEGTFTSLKAKVSHLATQIAVLEKLGPVARLVRRGEALPMRALSYNIKKLSEDDSKRDGQGDSRWASLQKLGCQTAIFSMISCSGLALLAAEEYDWLLNNVRRYLTVQELPRDWVAREQIRKVLANAPRRPNIISFLNSYHDIETRCITTERNLTEEEPARKRIPVENSRLWKWERSQEMDTTGCLATLFPKDETQDVSFTIWCGHNDGYFLNDVFAVQRAISS</sequence>
<dbReference type="VEuPathDB" id="FungiDB:I7I51_03685"/>
<reference evidence="1" key="1">
    <citation type="submission" date="2021-01" db="EMBL/GenBank/DDBJ databases">
        <title>Chromosome-level genome assembly of a human fungal pathogen reveals clustering of transcriptionally co-regulated genes.</title>
        <authorList>
            <person name="Voorhies M."/>
            <person name="Cohen S."/>
            <person name="Shea T.P."/>
            <person name="Petrus S."/>
            <person name="Munoz J.F."/>
            <person name="Poplawski S."/>
            <person name="Goldman W.E."/>
            <person name="Michael T."/>
            <person name="Cuomo C.A."/>
            <person name="Sil A."/>
            <person name="Beyhan S."/>
        </authorList>
    </citation>
    <scope>NUCLEOTIDE SEQUENCE</scope>
    <source>
        <strain evidence="1">WU24</strain>
    </source>
</reference>
<accession>A0A8A1M8C3</accession>
<dbReference type="OrthoDB" id="4526074at2759"/>
<organism evidence="1 2">
    <name type="scientific">Ajellomyces capsulatus</name>
    <name type="common">Darling's disease fungus</name>
    <name type="synonym">Histoplasma capsulatum</name>
    <dbReference type="NCBI Taxonomy" id="5037"/>
    <lineage>
        <taxon>Eukaryota</taxon>
        <taxon>Fungi</taxon>
        <taxon>Dikarya</taxon>
        <taxon>Ascomycota</taxon>
        <taxon>Pezizomycotina</taxon>
        <taxon>Eurotiomycetes</taxon>
        <taxon>Eurotiomycetidae</taxon>
        <taxon>Onygenales</taxon>
        <taxon>Ajellomycetaceae</taxon>
        <taxon>Histoplasma</taxon>
    </lineage>
</organism>
<protein>
    <submittedName>
        <fullName evidence="1">Uncharacterized protein</fullName>
    </submittedName>
</protein>
<name>A0A8A1M8C3_AJECA</name>